<evidence type="ECO:0000313" key="13">
    <source>
        <dbReference type="EMBL" id="OTP98102.1"/>
    </source>
</evidence>
<dbReference type="PANTHER" id="PTHR24221:SF606">
    <property type="entry name" value="COLICIN V SECRETION-PROCESSING ATP-BINDING PROTEIN"/>
    <property type="match status" value="1"/>
</dbReference>
<evidence type="ECO:0000256" key="3">
    <source>
        <dbReference type="ARBA" id="ARBA00022475"/>
    </source>
</evidence>
<dbReference type="CDD" id="cd18567">
    <property type="entry name" value="ABC_6TM_CvaB_RaxB_like"/>
    <property type="match status" value="1"/>
</dbReference>
<evidence type="ECO:0000259" key="10">
    <source>
        <dbReference type="PROSITE" id="PS50893"/>
    </source>
</evidence>
<dbReference type="InterPro" id="IPR003593">
    <property type="entry name" value="AAA+_ATPase"/>
</dbReference>
<dbReference type="FunFam" id="3.40.50.300:FF:000299">
    <property type="entry name" value="ABC transporter ATP-binding protein/permease"/>
    <property type="match status" value="1"/>
</dbReference>
<dbReference type="GO" id="GO:0005886">
    <property type="term" value="C:plasma membrane"/>
    <property type="evidence" value="ECO:0007669"/>
    <property type="project" value="UniProtKB-SubCell"/>
</dbReference>
<dbReference type="InterPro" id="IPR003439">
    <property type="entry name" value="ABC_transporter-like_ATP-bd"/>
</dbReference>
<dbReference type="CDD" id="cd02419">
    <property type="entry name" value="Peptidase_C39C"/>
    <property type="match status" value="1"/>
</dbReference>
<dbReference type="Pfam" id="PF00005">
    <property type="entry name" value="ABC_tran"/>
    <property type="match status" value="1"/>
</dbReference>
<feature type="transmembrane region" description="Helical" evidence="9">
    <location>
        <begin position="175"/>
        <end position="193"/>
    </location>
</feature>
<reference evidence="15 16" key="1">
    <citation type="submission" date="2017-03" db="EMBL/GenBank/DDBJ databases">
        <title>Comparative genomics of honeybee gut symbionts reveal geographically distinct and subgroup specific antibiotic resistance.</title>
        <authorList>
            <person name="Ludvigsen J."/>
            <person name="Porcellato D."/>
            <person name="Labee-Lund T.M."/>
            <person name="Amdam G.V."/>
            <person name="Rudi K."/>
        </authorList>
    </citation>
    <scope>NUCLEOTIDE SEQUENCE [LARGE SCALE GENOMIC DNA]</scope>
    <source>
        <strain evidence="13 16">A-7-12</strain>
        <strain evidence="14 15">A-9-12</strain>
    </source>
</reference>
<dbReference type="Gene3D" id="3.90.70.10">
    <property type="entry name" value="Cysteine proteinases"/>
    <property type="match status" value="1"/>
</dbReference>
<feature type="transmembrane region" description="Helical" evidence="9">
    <location>
        <begin position="213"/>
        <end position="233"/>
    </location>
</feature>
<evidence type="ECO:0000259" key="12">
    <source>
        <dbReference type="PROSITE" id="PS50990"/>
    </source>
</evidence>
<keyword evidence="3" id="KW-1003">Cell membrane</keyword>
<keyword evidence="8 9" id="KW-0472">Membrane</keyword>
<dbReference type="Gene3D" id="1.20.1560.10">
    <property type="entry name" value="ABC transporter type 1, transmembrane domain"/>
    <property type="match status" value="1"/>
</dbReference>
<dbReference type="InterPro" id="IPR005074">
    <property type="entry name" value="Peptidase_C39"/>
</dbReference>
<evidence type="ECO:0000256" key="9">
    <source>
        <dbReference type="SAM" id="Phobius"/>
    </source>
</evidence>
<comment type="subcellular location">
    <subcellularLocation>
        <location evidence="1">Cell membrane</location>
        <topology evidence="1">Multi-pass membrane protein</topology>
    </subcellularLocation>
</comment>
<dbReference type="Pfam" id="PF00664">
    <property type="entry name" value="ABC_membrane"/>
    <property type="match status" value="1"/>
</dbReference>
<dbReference type="PANTHER" id="PTHR24221">
    <property type="entry name" value="ATP-BINDING CASSETTE SUB-FAMILY B"/>
    <property type="match status" value="1"/>
</dbReference>
<dbReference type="GO" id="GO:0140359">
    <property type="term" value="F:ABC-type transporter activity"/>
    <property type="evidence" value="ECO:0007669"/>
    <property type="project" value="InterPro"/>
</dbReference>
<keyword evidence="5" id="KW-0547">Nucleotide-binding</keyword>
<dbReference type="PROSITE" id="PS50929">
    <property type="entry name" value="ABC_TM1F"/>
    <property type="match status" value="1"/>
</dbReference>
<dbReference type="Gene3D" id="3.40.50.300">
    <property type="entry name" value="P-loop containing nucleotide triphosphate hydrolases"/>
    <property type="match status" value="1"/>
</dbReference>
<dbReference type="SUPFAM" id="SSF90123">
    <property type="entry name" value="ABC transporter transmembrane region"/>
    <property type="match status" value="1"/>
</dbReference>
<dbReference type="InterPro" id="IPR039421">
    <property type="entry name" value="Type_1_exporter"/>
</dbReference>
<keyword evidence="4 9" id="KW-0812">Transmembrane</keyword>
<dbReference type="Proteomes" id="UP000194800">
    <property type="component" value="Unassembled WGS sequence"/>
</dbReference>
<accession>A0A242NEB1</accession>
<feature type="transmembrane region" description="Helical" evidence="9">
    <location>
        <begin position="302"/>
        <end position="329"/>
    </location>
</feature>
<evidence type="ECO:0000256" key="4">
    <source>
        <dbReference type="ARBA" id="ARBA00022692"/>
    </source>
</evidence>
<dbReference type="Pfam" id="PF03412">
    <property type="entry name" value="Peptidase_C39"/>
    <property type="match status" value="1"/>
</dbReference>
<keyword evidence="7 9" id="KW-1133">Transmembrane helix</keyword>
<sequence length="703" mass="79802">MNRNQFQHILQSLHFGWRRKIPQILQTEAAECGLACLTMICRYYGMNVDLFSLRNQIGVSSHGVTLATLINMSASVHLISRPLSLDLNEIKQLKTPCILHWDLNHFVVLVAVKRNKFILHDPAFGRREVGLNEMSKHFSGIALELWPDKEFKPRTERSQLSLLKMLFQIDGLKGFLVKILSLSLIIESINLLLPVGTQLVMDHVIMAKDHSLLGLICVGLLFFILFRTFIAMLRSWSSLIIGSLVDIQWKAGLFGHLMKLPLSYFEKRKLGDIQSRFSSLEIICTTLTNNIVKSIINILMSIGVFIMMFLYGGWLVWIVCGFTLIYIILRVATYQRYRQASEEKIVKEAKANSHFMESLYGIDTLKSLKLTESRAQYWLNMNIDTTNANIRLTKLEMIFSGVNTLIMMIEQTSILWIGAALVMDDKMTLGMFIAFTAYRAQFSEQAANLINMILDLKMLNLHTERLTDIALTDTENDIESKYAFPKDIPVEFELRDIAYQYDNLSKPIFTNINMKIQAGENVAIIGPSGSGKTTLMKVMNGLLTPTHGEVLINGIDIYKFGVNNYRDIIGSVLQNDKLFAGSISDNISSFDTEKNYEWLVECAKYCNIHNEIMSMPMGYETLVSELGNSLSGGQKQRLLIARALYRKPCLLFLDEATSHLDEDNEFTINKAISSLKITRIIIAHRKSTIESADRVVDIGSINH</sequence>
<evidence type="ECO:0000256" key="7">
    <source>
        <dbReference type="ARBA" id="ARBA00022989"/>
    </source>
</evidence>
<dbReference type="Proteomes" id="UP000194977">
    <property type="component" value="Unassembled WGS sequence"/>
</dbReference>
<dbReference type="RefSeq" id="WP_086272608.1">
    <property type="nucleotide sequence ID" value="NZ_MZNE01000014.1"/>
</dbReference>
<dbReference type="SMART" id="SM00382">
    <property type="entry name" value="AAA"/>
    <property type="match status" value="1"/>
</dbReference>
<evidence type="ECO:0000256" key="5">
    <source>
        <dbReference type="ARBA" id="ARBA00022741"/>
    </source>
</evidence>
<dbReference type="InterPro" id="IPR033838">
    <property type="entry name" value="CvaB_peptidase"/>
</dbReference>
<dbReference type="SUPFAM" id="SSF52540">
    <property type="entry name" value="P-loop containing nucleoside triphosphate hydrolases"/>
    <property type="match status" value="1"/>
</dbReference>
<dbReference type="GO" id="GO:0034040">
    <property type="term" value="F:ATPase-coupled lipid transmembrane transporter activity"/>
    <property type="evidence" value="ECO:0007669"/>
    <property type="project" value="TreeGrafter"/>
</dbReference>
<dbReference type="PROSITE" id="PS50990">
    <property type="entry name" value="PEPTIDASE_C39"/>
    <property type="match status" value="1"/>
</dbReference>
<dbReference type="OrthoDB" id="9759820at2"/>
<keyword evidence="15" id="KW-1185">Reference proteome</keyword>
<evidence type="ECO:0000313" key="15">
    <source>
        <dbReference type="Proteomes" id="UP000194800"/>
    </source>
</evidence>
<evidence type="ECO:0000313" key="16">
    <source>
        <dbReference type="Proteomes" id="UP000194977"/>
    </source>
</evidence>
<dbReference type="GO" id="GO:0005524">
    <property type="term" value="F:ATP binding"/>
    <property type="evidence" value="ECO:0007669"/>
    <property type="project" value="UniProtKB-KW"/>
</dbReference>
<dbReference type="EMBL" id="NARP01000039">
    <property type="protein sequence ID" value="OTP98102.1"/>
    <property type="molecule type" value="Genomic_DNA"/>
</dbReference>
<keyword evidence="6" id="KW-0067">ATP-binding</keyword>
<dbReference type="GO" id="GO:0006508">
    <property type="term" value="P:proteolysis"/>
    <property type="evidence" value="ECO:0007669"/>
    <property type="project" value="InterPro"/>
</dbReference>
<evidence type="ECO:0000256" key="1">
    <source>
        <dbReference type="ARBA" id="ARBA00004651"/>
    </source>
</evidence>
<protein>
    <submittedName>
        <fullName evidence="13">ABC transporter permease</fullName>
    </submittedName>
</protein>
<dbReference type="GO" id="GO:0008234">
    <property type="term" value="F:cysteine-type peptidase activity"/>
    <property type="evidence" value="ECO:0007669"/>
    <property type="project" value="InterPro"/>
</dbReference>
<dbReference type="EMBL" id="NART01000136">
    <property type="protein sequence ID" value="OTQ07873.1"/>
    <property type="molecule type" value="Genomic_DNA"/>
</dbReference>
<evidence type="ECO:0000259" key="11">
    <source>
        <dbReference type="PROSITE" id="PS50929"/>
    </source>
</evidence>
<name>A0A242NEB1_9GAMM</name>
<dbReference type="InterPro" id="IPR017871">
    <property type="entry name" value="ABC_transporter-like_CS"/>
</dbReference>
<organism evidence="13 16">
    <name type="scientific">Gilliamella apicola</name>
    <dbReference type="NCBI Taxonomy" id="1196095"/>
    <lineage>
        <taxon>Bacteria</taxon>
        <taxon>Pseudomonadati</taxon>
        <taxon>Pseudomonadota</taxon>
        <taxon>Gammaproteobacteria</taxon>
        <taxon>Orbales</taxon>
        <taxon>Orbaceae</taxon>
        <taxon>Gilliamella</taxon>
    </lineage>
</organism>
<gene>
    <name evidence="14" type="ORF">B6C91_14000</name>
    <name evidence="13" type="ORF">B6D08_12255</name>
</gene>
<feature type="domain" description="ABC transmembrane type-1" evidence="11">
    <location>
        <begin position="179"/>
        <end position="458"/>
    </location>
</feature>
<dbReference type="InterPro" id="IPR027417">
    <property type="entry name" value="P-loop_NTPase"/>
</dbReference>
<proteinExistence type="predicted"/>
<dbReference type="PROSITE" id="PS00211">
    <property type="entry name" value="ABC_TRANSPORTER_1"/>
    <property type="match status" value="1"/>
</dbReference>
<feature type="domain" description="ABC transporter" evidence="10">
    <location>
        <begin position="492"/>
        <end position="701"/>
    </location>
</feature>
<dbReference type="InterPro" id="IPR036640">
    <property type="entry name" value="ABC1_TM_sf"/>
</dbReference>
<evidence type="ECO:0000256" key="2">
    <source>
        <dbReference type="ARBA" id="ARBA00022448"/>
    </source>
</evidence>
<dbReference type="AlphaFoldDB" id="A0A242NEB1"/>
<evidence type="ECO:0000256" key="6">
    <source>
        <dbReference type="ARBA" id="ARBA00022840"/>
    </source>
</evidence>
<dbReference type="PROSITE" id="PS50893">
    <property type="entry name" value="ABC_TRANSPORTER_2"/>
    <property type="match status" value="1"/>
</dbReference>
<evidence type="ECO:0000313" key="14">
    <source>
        <dbReference type="EMBL" id="OTQ07873.1"/>
    </source>
</evidence>
<feature type="domain" description="Peptidase C39" evidence="12">
    <location>
        <begin position="26"/>
        <end position="145"/>
    </location>
</feature>
<keyword evidence="2" id="KW-0813">Transport</keyword>
<evidence type="ECO:0000256" key="8">
    <source>
        <dbReference type="ARBA" id="ARBA00023136"/>
    </source>
</evidence>
<dbReference type="InterPro" id="IPR011527">
    <property type="entry name" value="ABC1_TM_dom"/>
</dbReference>
<dbReference type="GO" id="GO:0016887">
    <property type="term" value="F:ATP hydrolysis activity"/>
    <property type="evidence" value="ECO:0007669"/>
    <property type="project" value="InterPro"/>
</dbReference>
<comment type="caution">
    <text evidence="13">The sequence shown here is derived from an EMBL/GenBank/DDBJ whole genome shotgun (WGS) entry which is preliminary data.</text>
</comment>